<dbReference type="InterPro" id="IPR012337">
    <property type="entry name" value="RNaseH-like_sf"/>
</dbReference>
<keyword evidence="1" id="KW-1185">Reference proteome</keyword>
<gene>
    <name evidence="2" type="primary">LOC108865062</name>
</gene>
<protein>
    <submittedName>
        <fullName evidence="2">Uncharacterized protein LOC108865062</fullName>
    </submittedName>
</protein>
<dbReference type="AlphaFoldDB" id="A0AAJ7L8J6"/>
<sequence length="228" mass="25588">MRPIAVGLDKLQAEKQAFYGTLLPTLYAVKERLAAVARTNLRYCRSIADGLLLSIETRFRDVFDSRSAQGEKSAIAALTMPSFKTSWFKCISSADQERILSRFKELIRDRLPVGCVYESEPSELTGRDDFYDFEDEPIGTPTTSSGSYPAEGAMQEYLRDTDTALAMLEKHPAIAAILREYNTQPPSSAEVERLFSLATIFNHSRANRLSDAKFEQRVLLRKAGCLDN</sequence>
<reference evidence="2" key="1">
    <citation type="submission" date="2025-08" db="UniProtKB">
        <authorList>
            <consortium name="RefSeq"/>
        </authorList>
    </citation>
    <scope>IDENTIFICATION</scope>
</reference>
<evidence type="ECO:0000313" key="1">
    <source>
        <dbReference type="Proteomes" id="UP000694867"/>
    </source>
</evidence>
<accession>A0AAJ7L8J6</accession>
<dbReference type="GeneID" id="108865062"/>
<proteinExistence type="predicted"/>
<dbReference type="KEGG" id="goe:108865062"/>
<dbReference type="RefSeq" id="XP_018497230.1">
    <property type="nucleotide sequence ID" value="XM_018641714.1"/>
</dbReference>
<dbReference type="Proteomes" id="UP000694867">
    <property type="component" value="Unplaced"/>
</dbReference>
<organism evidence="1 2">
    <name type="scientific">Galendromus occidentalis</name>
    <name type="common">western predatory mite</name>
    <dbReference type="NCBI Taxonomy" id="34638"/>
    <lineage>
        <taxon>Eukaryota</taxon>
        <taxon>Metazoa</taxon>
        <taxon>Ecdysozoa</taxon>
        <taxon>Arthropoda</taxon>
        <taxon>Chelicerata</taxon>
        <taxon>Arachnida</taxon>
        <taxon>Acari</taxon>
        <taxon>Parasitiformes</taxon>
        <taxon>Mesostigmata</taxon>
        <taxon>Gamasina</taxon>
        <taxon>Phytoseioidea</taxon>
        <taxon>Phytoseiidae</taxon>
        <taxon>Typhlodrominae</taxon>
        <taxon>Galendromus</taxon>
    </lineage>
</organism>
<name>A0AAJ7L8J6_9ACAR</name>
<evidence type="ECO:0000313" key="2">
    <source>
        <dbReference type="RefSeq" id="XP_018497230.1"/>
    </source>
</evidence>
<dbReference type="SUPFAM" id="SSF53098">
    <property type="entry name" value="Ribonuclease H-like"/>
    <property type="match status" value="1"/>
</dbReference>